<keyword evidence="3" id="KW-1185">Reference proteome</keyword>
<organism evidence="2 3">
    <name type="scientific">Paractinoplanes durhamensis</name>
    <dbReference type="NCBI Taxonomy" id="113563"/>
    <lineage>
        <taxon>Bacteria</taxon>
        <taxon>Bacillati</taxon>
        <taxon>Actinomycetota</taxon>
        <taxon>Actinomycetes</taxon>
        <taxon>Micromonosporales</taxon>
        <taxon>Micromonosporaceae</taxon>
        <taxon>Paractinoplanes</taxon>
    </lineage>
</organism>
<keyword evidence="1" id="KW-0472">Membrane</keyword>
<dbReference type="Proteomes" id="UP000637628">
    <property type="component" value="Unassembled WGS sequence"/>
</dbReference>
<dbReference type="EMBL" id="BOML01000019">
    <property type="protein sequence ID" value="GIE00866.1"/>
    <property type="molecule type" value="Genomic_DNA"/>
</dbReference>
<evidence type="ECO:0000313" key="3">
    <source>
        <dbReference type="Proteomes" id="UP000637628"/>
    </source>
</evidence>
<evidence type="ECO:0000256" key="1">
    <source>
        <dbReference type="SAM" id="Phobius"/>
    </source>
</evidence>
<gene>
    <name evidence="2" type="ORF">Adu01nite_22160</name>
</gene>
<keyword evidence="1" id="KW-0812">Transmembrane</keyword>
<comment type="caution">
    <text evidence="2">The sequence shown here is derived from an EMBL/GenBank/DDBJ whole genome shotgun (WGS) entry which is preliminary data.</text>
</comment>
<keyword evidence="1" id="KW-1133">Transmembrane helix</keyword>
<feature type="transmembrane region" description="Helical" evidence="1">
    <location>
        <begin position="6"/>
        <end position="27"/>
    </location>
</feature>
<name>A0ABQ3YTF4_9ACTN</name>
<accession>A0ABQ3YTF4</accession>
<dbReference type="PROSITE" id="PS51257">
    <property type="entry name" value="PROKAR_LIPOPROTEIN"/>
    <property type="match status" value="1"/>
</dbReference>
<dbReference type="RefSeq" id="WP_203726479.1">
    <property type="nucleotide sequence ID" value="NZ_BAAATX010000003.1"/>
</dbReference>
<reference evidence="2 3" key="1">
    <citation type="submission" date="2021-01" db="EMBL/GenBank/DDBJ databases">
        <title>Whole genome shotgun sequence of Actinoplanes durhamensis NBRC 14914.</title>
        <authorList>
            <person name="Komaki H."/>
            <person name="Tamura T."/>
        </authorList>
    </citation>
    <scope>NUCLEOTIDE SEQUENCE [LARGE SCALE GENOMIC DNA]</scope>
    <source>
        <strain evidence="2 3">NBRC 14914</strain>
    </source>
</reference>
<proteinExistence type="predicted"/>
<protein>
    <submittedName>
        <fullName evidence="2">Uncharacterized protein</fullName>
    </submittedName>
</protein>
<sequence length="61" mass="7004">MGRQEVTESLVVVLTHVVAAAGCWLRLRWRLRHERARARMLVEIVTALAVTRTEKQRDAHG</sequence>
<evidence type="ECO:0000313" key="2">
    <source>
        <dbReference type="EMBL" id="GIE00866.1"/>
    </source>
</evidence>